<dbReference type="AlphaFoldDB" id="A0A510HG10"/>
<dbReference type="EMBL" id="AP019791">
    <property type="protein sequence ID" value="BBL78886.1"/>
    <property type="molecule type" value="Genomic_DNA"/>
</dbReference>
<keyword evidence="5 10" id="KW-0819">tRNA processing</keyword>
<feature type="site" description="Interaction with substrate tRNA" evidence="10">
    <location>
        <position position="98"/>
    </location>
</feature>
<evidence type="ECO:0000256" key="6">
    <source>
        <dbReference type="ARBA" id="ARBA00022741"/>
    </source>
</evidence>
<keyword evidence="12" id="KW-1185">Reference proteome</keyword>
<dbReference type="EC" id="2.5.1.75" evidence="10"/>
<comment type="caution">
    <text evidence="10">Lacks conserved residue(s) required for the propagation of feature annotation.</text>
</comment>
<dbReference type="OrthoDB" id="9776390at2"/>
<gene>
    <name evidence="10 11" type="primary">miaA</name>
    <name evidence="11" type="ORF">RxyAA322_07400</name>
</gene>
<comment type="function">
    <text evidence="2 10">Catalyzes the transfer of a dimethylallyl group onto the adenine at position 37 in tRNAs that read codons beginning with uridine, leading to the formation of N6-(dimethylallyl)adenosine (i(6)A).</text>
</comment>
<evidence type="ECO:0000313" key="12">
    <source>
        <dbReference type="Proteomes" id="UP000318065"/>
    </source>
</evidence>
<feature type="binding site" evidence="10">
    <location>
        <begin position="8"/>
        <end position="15"/>
    </location>
    <ligand>
        <name>ATP</name>
        <dbReference type="ChEBI" id="CHEBI:30616"/>
    </ligand>
</feature>
<dbReference type="InterPro" id="IPR039657">
    <property type="entry name" value="Dimethylallyltransferase"/>
</dbReference>
<dbReference type="GO" id="GO:0005524">
    <property type="term" value="F:ATP binding"/>
    <property type="evidence" value="ECO:0007669"/>
    <property type="project" value="UniProtKB-UniRule"/>
</dbReference>
<dbReference type="InterPro" id="IPR027417">
    <property type="entry name" value="P-loop_NTPase"/>
</dbReference>
<evidence type="ECO:0000313" key="11">
    <source>
        <dbReference type="EMBL" id="BBL78886.1"/>
    </source>
</evidence>
<comment type="cofactor">
    <cofactor evidence="1 10">
        <name>Mg(2+)</name>
        <dbReference type="ChEBI" id="CHEBI:18420"/>
    </cofactor>
</comment>
<dbReference type="Pfam" id="PF01715">
    <property type="entry name" value="IPPT"/>
    <property type="match status" value="1"/>
</dbReference>
<evidence type="ECO:0000256" key="2">
    <source>
        <dbReference type="ARBA" id="ARBA00003213"/>
    </source>
</evidence>
<comment type="similarity">
    <text evidence="3 10">Belongs to the IPP transferase family.</text>
</comment>
<dbReference type="SUPFAM" id="SSF52540">
    <property type="entry name" value="P-loop containing nucleoside triphosphate hydrolases"/>
    <property type="match status" value="1"/>
</dbReference>
<evidence type="ECO:0000256" key="8">
    <source>
        <dbReference type="ARBA" id="ARBA00022842"/>
    </source>
</evidence>
<dbReference type="GO" id="GO:0006400">
    <property type="term" value="P:tRNA modification"/>
    <property type="evidence" value="ECO:0007669"/>
    <property type="project" value="TreeGrafter"/>
</dbReference>
<dbReference type="Proteomes" id="UP000318065">
    <property type="component" value="Chromosome"/>
</dbReference>
<dbReference type="PANTHER" id="PTHR11088:SF60">
    <property type="entry name" value="TRNA DIMETHYLALLYLTRANSFERASE"/>
    <property type="match status" value="1"/>
</dbReference>
<dbReference type="InterPro" id="IPR018022">
    <property type="entry name" value="IPT"/>
</dbReference>
<feature type="binding site" evidence="10">
    <location>
        <begin position="10"/>
        <end position="15"/>
    </location>
    <ligand>
        <name>substrate</name>
    </ligand>
</feature>
<dbReference type="Gene3D" id="3.40.50.300">
    <property type="entry name" value="P-loop containing nucleotide triphosphate hydrolases"/>
    <property type="match status" value="1"/>
</dbReference>
<feature type="region of interest" description="Interaction with substrate tRNA" evidence="10">
    <location>
        <begin position="39"/>
        <end position="42"/>
    </location>
</feature>
<organism evidence="11 12">
    <name type="scientific">Rubrobacter xylanophilus</name>
    <dbReference type="NCBI Taxonomy" id="49319"/>
    <lineage>
        <taxon>Bacteria</taxon>
        <taxon>Bacillati</taxon>
        <taxon>Actinomycetota</taxon>
        <taxon>Rubrobacteria</taxon>
        <taxon>Rubrobacterales</taxon>
        <taxon>Rubrobacteraceae</taxon>
        <taxon>Rubrobacter</taxon>
    </lineage>
</organism>
<protein>
    <recommendedName>
        <fullName evidence="10">tRNA dimethylallyltransferase</fullName>
        <ecNumber evidence="10">2.5.1.75</ecNumber>
    </recommendedName>
    <alternativeName>
        <fullName evidence="10">Dimethylallyl diphosphate:tRNA dimethylallyltransferase</fullName>
        <shortName evidence="10">DMAPP:tRNA dimethylallyltransferase</shortName>
        <shortName evidence="10">DMATase</shortName>
    </alternativeName>
    <alternativeName>
        <fullName evidence="10">Isopentenyl-diphosphate:tRNA isopentenyltransferase</fullName>
        <shortName evidence="10">IPP transferase</shortName>
        <shortName evidence="10">IPPT</shortName>
        <shortName evidence="10">IPTase</shortName>
    </alternativeName>
</protein>
<name>A0A510HG10_9ACTN</name>
<evidence type="ECO:0000256" key="10">
    <source>
        <dbReference type="HAMAP-Rule" id="MF_00185"/>
    </source>
</evidence>
<evidence type="ECO:0000256" key="9">
    <source>
        <dbReference type="ARBA" id="ARBA00049563"/>
    </source>
</evidence>
<proteinExistence type="inferred from homology"/>
<keyword evidence="7 10" id="KW-0067">ATP-binding</keyword>
<reference evidence="11" key="1">
    <citation type="journal article" date="2019" name="Microbiol. Resour. Announc.">
        <title>Complete Genome Sequence of Rubrobacter xylanophilus Strain AA3-22, Isolated from Arima Onsen in Japan.</title>
        <authorList>
            <person name="Tomariguchi N."/>
            <person name="Miyazaki K."/>
        </authorList>
    </citation>
    <scope>NUCLEOTIDE SEQUENCE [LARGE SCALE GENOMIC DNA]</scope>
    <source>
        <strain evidence="11">AA3-22</strain>
    </source>
</reference>
<evidence type="ECO:0000256" key="1">
    <source>
        <dbReference type="ARBA" id="ARBA00001946"/>
    </source>
</evidence>
<dbReference type="HAMAP" id="MF_00185">
    <property type="entry name" value="IPP_trans"/>
    <property type="match status" value="1"/>
</dbReference>
<dbReference type="PANTHER" id="PTHR11088">
    <property type="entry name" value="TRNA DIMETHYLALLYLTRANSFERASE"/>
    <property type="match status" value="1"/>
</dbReference>
<keyword evidence="6 10" id="KW-0547">Nucleotide-binding</keyword>
<comment type="subunit">
    <text evidence="10">Monomer.</text>
</comment>
<sequence>MRVIAVCGPTAGGKSGLADEISARLSERHGLWVPTVVVDSMQVYRELPEITNQSRDRPAELVGIVPVTYEWTVAEHRRRARGVIEGSGAPAAVLDAGTGMYLNATVLDIPLSPRVPRELRIMAQRAAVGAENPRREARRIELELYGAPERGSIWEGEPVYDLTLIYLRPERSSLDSAIERRSDRIFHRGIEEALNLRRLLEAGAPVNPSVLGSIGVRELLAYLRGELSPEEARQNICIRTRHLARRQMRWFDKLSRTLSGRAGVTVIRSPREALSHARDIIGA</sequence>
<evidence type="ECO:0000256" key="7">
    <source>
        <dbReference type="ARBA" id="ARBA00022840"/>
    </source>
</evidence>
<feature type="site" description="Interaction with substrate tRNA" evidence="10">
    <location>
        <position position="120"/>
    </location>
</feature>
<keyword evidence="4 10" id="KW-0808">Transferase</keyword>
<evidence type="ECO:0000256" key="4">
    <source>
        <dbReference type="ARBA" id="ARBA00022679"/>
    </source>
</evidence>
<comment type="catalytic activity">
    <reaction evidence="9 10">
        <text>adenosine(37) in tRNA + dimethylallyl diphosphate = N(6)-dimethylallyladenosine(37) in tRNA + diphosphate</text>
        <dbReference type="Rhea" id="RHEA:26482"/>
        <dbReference type="Rhea" id="RHEA-COMP:10162"/>
        <dbReference type="Rhea" id="RHEA-COMP:10375"/>
        <dbReference type="ChEBI" id="CHEBI:33019"/>
        <dbReference type="ChEBI" id="CHEBI:57623"/>
        <dbReference type="ChEBI" id="CHEBI:74411"/>
        <dbReference type="ChEBI" id="CHEBI:74415"/>
        <dbReference type="EC" id="2.5.1.75"/>
    </reaction>
</comment>
<keyword evidence="8 10" id="KW-0460">Magnesium</keyword>
<accession>A0A510HG10</accession>
<dbReference type="GO" id="GO:0052381">
    <property type="term" value="F:tRNA dimethylallyltransferase activity"/>
    <property type="evidence" value="ECO:0007669"/>
    <property type="project" value="UniProtKB-UniRule"/>
</dbReference>
<evidence type="ECO:0000256" key="5">
    <source>
        <dbReference type="ARBA" id="ARBA00022694"/>
    </source>
</evidence>
<evidence type="ECO:0000256" key="3">
    <source>
        <dbReference type="ARBA" id="ARBA00005842"/>
    </source>
</evidence>
<dbReference type="RefSeq" id="WP_143526978.1">
    <property type="nucleotide sequence ID" value="NZ_AP019791.1"/>
</dbReference>